<dbReference type="Proteomes" id="UP000271097">
    <property type="component" value="Unassembled WGS sequence"/>
</dbReference>
<comment type="caution">
    <text evidence="2">The sequence shown here is derived from an EMBL/GenBank/DDBJ whole genome shotgun (WGS) entry which is preliminary data.</text>
</comment>
<dbReference type="PROSITE" id="PS51257">
    <property type="entry name" value="PROKAR_LIPOPROTEIN"/>
    <property type="match status" value="1"/>
</dbReference>
<gene>
    <name evidence="2" type="ORF">ALP90_200170</name>
</gene>
<dbReference type="NCBIfam" id="NF033894">
    <property type="entry name" value="Eex_IncN"/>
    <property type="match status" value="1"/>
</dbReference>
<dbReference type="AlphaFoldDB" id="A0A3M4SEC8"/>
<dbReference type="RefSeq" id="WP_158608271.1">
    <property type="nucleotide sequence ID" value="NZ_RBRS01000325.1"/>
</dbReference>
<reference evidence="2 3" key="1">
    <citation type="submission" date="2018-08" db="EMBL/GenBank/DDBJ databases">
        <title>Recombination of ecologically and evolutionarily significant loci maintains genetic cohesion in the Pseudomonas syringae species complex.</title>
        <authorList>
            <person name="Dillon M."/>
            <person name="Thakur S."/>
            <person name="Almeida R.N.D."/>
            <person name="Weir B.S."/>
            <person name="Guttman D.S."/>
        </authorList>
    </citation>
    <scope>NUCLEOTIDE SEQUENCE [LARGE SCALE GENOMIC DNA]</scope>
    <source>
        <strain evidence="2 3">ICMP 5931</strain>
    </source>
</reference>
<proteinExistence type="predicted"/>
<name>A0A3M4SEC8_PSEA0</name>
<evidence type="ECO:0000313" key="3">
    <source>
        <dbReference type="Proteomes" id="UP000271097"/>
    </source>
</evidence>
<feature type="signal peptide" evidence="1">
    <location>
        <begin position="1"/>
        <end position="23"/>
    </location>
</feature>
<protein>
    <recommendedName>
        <fullName evidence="4">Lipoprotein</fullName>
    </recommendedName>
</protein>
<dbReference type="EMBL" id="RBRS01000325">
    <property type="protein sequence ID" value="RMR13172.1"/>
    <property type="molecule type" value="Genomic_DNA"/>
</dbReference>
<sequence length="177" mass="19299">MKTLIAACSVLIMALMAGCSEEAKTTQWYVEHPDVLAKVYAACKESGDATLNCQSATQAQFQIKQLNAPIPGFDGVTSSDDRGKVSPFKSYAIAELSKDGLSQLNFPMPLIGKSLNELKGVRQTMTESELALAKASCEKIERIGTNIPKDSGSEIKYQLNYGCKLLGFIPREKNFRP</sequence>
<evidence type="ECO:0000313" key="2">
    <source>
        <dbReference type="EMBL" id="RMR13172.1"/>
    </source>
</evidence>
<accession>A0A3M4SEC8</accession>
<dbReference type="InterPro" id="IPR047937">
    <property type="entry name" value="Eex_IncN-like"/>
</dbReference>
<feature type="chain" id="PRO_5018119571" description="Lipoprotein" evidence="1">
    <location>
        <begin position="24"/>
        <end position="177"/>
    </location>
</feature>
<evidence type="ECO:0008006" key="4">
    <source>
        <dbReference type="Google" id="ProtNLM"/>
    </source>
</evidence>
<evidence type="ECO:0000256" key="1">
    <source>
        <dbReference type="SAM" id="SignalP"/>
    </source>
</evidence>
<organism evidence="2 3">
    <name type="scientific">Pseudomonas amygdali pv. ulmi</name>
    <dbReference type="NCBI Taxonomy" id="251720"/>
    <lineage>
        <taxon>Bacteria</taxon>
        <taxon>Pseudomonadati</taxon>
        <taxon>Pseudomonadota</taxon>
        <taxon>Gammaproteobacteria</taxon>
        <taxon>Pseudomonadales</taxon>
        <taxon>Pseudomonadaceae</taxon>
        <taxon>Pseudomonas</taxon>
        <taxon>Pseudomonas amygdali</taxon>
    </lineage>
</organism>
<keyword evidence="1" id="KW-0732">Signal</keyword>